<dbReference type="Proteomes" id="UP001188597">
    <property type="component" value="Unassembled WGS sequence"/>
</dbReference>
<evidence type="ECO:0000313" key="4">
    <source>
        <dbReference type="Proteomes" id="UP001188597"/>
    </source>
</evidence>
<name>A0AA89BF71_9ASTE</name>
<dbReference type="GO" id="GO:0008374">
    <property type="term" value="F:O-acyltransferase activity"/>
    <property type="evidence" value="ECO:0007669"/>
    <property type="project" value="InterPro"/>
</dbReference>
<dbReference type="PANTHER" id="PTHR31650:SF1">
    <property type="entry name" value="WAX ESTER SYNTHASE_DIACYLGLYCEROL ACYLTRANSFERASE 4-RELATED"/>
    <property type="match status" value="1"/>
</dbReference>
<accession>A0AA89BF71</accession>
<evidence type="ECO:0000259" key="2">
    <source>
        <dbReference type="Pfam" id="PF06974"/>
    </source>
</evidence>
<dbReference type="AlphaFoldDB" id="A0AA89BF71"/>
<dbReference type="InterPro" id="IPR045034">
    <property type="entry name" value="O-acyltransferase_WSD1-like"/>
</dbReference>
<evidence type="ECO:0000256" key="1">
    <source>
        <dbReference type="SAM" id="MobiDB-lite"/>
    </source>
</evidence>
<proteinExistence type="predicted"/>
<dbReference type="GO" id="GO:0005886">
    <property type="term" value="C:plasma membrane"/>
    <property type="evidence" value="ECO:0007669"/>
    <property type="project" value="TreeGrafter"/>
</dbReference>
<dbReference type="PANTHER" id="PTHR31650">
    <property type="entry name" value="O-ACYLTRANSFERASE (WSD1-LIKE) FAMILY PROTEIN"/>
    <property type="match status" value="1"/>
</dbReference>
<evidence type="ECO:0000313" key="3">
    <source>
        <dbReference type="EMBL" id="KAK3041504.1"/>
    </source>
</evidence>
<protein>
    <recommendedName>
        <fullName evidence="2">O-acyltransferase WSD1 C-terminal domain-containing protein</fullName>
    </recommendedName>
</protein>
<reference evidence="3" key="1">
    <citation type="submission" date="2022-12" db="EMBL/GenBank/DDBJ databases">
        <title>Draft genome assemblies for two species of Escallonia (Escalloniales).</title>
        <authorList>
            <person name="Chanderbali A."/>
            <person name="Dervinis C."/>
            <person name="Anghel I."/>
            <person name="Soltis D."/>
            <person name="Soltis P."/>
            <person name="Zapata F."/>
        </authorList>
    </citation>
    <scope>NUCLEOTIDE SEQUENCE</scope>
    <source>
        <strain evidence="3">UCBG64.0493</strain>
        <tissue evidence="3">Leaf</tissue>
    </source>
</reference>
<gene>
    <name evidence="3" type="ORF">RJ639_000123</name>
</gene>
<keyword evidence="4" id="KW-1185">Reference proteome</keyword>
<comment type="caution">
    <text evidence="3">The sequence shown here is derived from an EMBL/GenBank/DDBJ whole genome shotgun (WGS) entry which is preliminary data.</text>
</comment>
<dbReference type="Pfam" id="PF06974">
    <property type="entry name" value="WS_DGAT_C"/>
    <property type="match status" value="1"/>
</dbReference>
<feature type="region of interest" description="Disordered" evidence="1">
    <location>
        <begin position="66"/>
        <end position="87"/>
    </location>
</feature>
<dbReference type="GO" id="GO:0019432">
    <property type="term" value="P:triglyceride biosynthetic process"/>
    <property type="evidence" value="ECO:0007669"/>
    <property type="project" value="TreeGrafter"/>
</dbReference>
<feature type="domain" description="O-acyltransferase WSD1 C-terminal" evidence="2">
    <location>
        <begin position="112"/>
        <end position="200"/>
    </location>
</feature>
<organism evidence="3 4">
    <name type="scientific">Escallonia herrerae</name>
    <dbReference type="NCBI Taxonomy" id="1293975"/>
    <lineage>
        <taxon>Eukaryota</taxon>
        <taxon>Viridiplantae</taxon>
        <taxon>Streptophyta</taxon>
        <taxon>Embryophyta</taxon>
        <taxon>Tracheophyta</taxon>
        <taxon>Spermatophyta</taxon>
        <taxon>Magnoliopsida</taxon>
        <taxon>eudicotyledons</taxon>
        <taxon>Gunneridae</taxon>
        <taxon>Pentapetalae</taxon>
        <taxon>asterids</taxon>
        <taxon>campanulids</taxon>
        <taxon>Escalloniales</taxon>
        <taxon>Escalloniaceae</taxon>
        <taxon>Escallonia</taxon>
    </lineage>
</organism>
<sequence length="213" mass="23697">MARGEQLILKWVEARSGRDATLKFRACIKGRINEIVEIMMALNTNYKDTGLFGVFAVAKHVPQKSPKTALQYEQANEDEKDEEATKARSHLPRHICLRAALLVNLRPSPEIEPVAALTHKIVSNTTMAFSNVVSPQEEISLFGHPVTYIAPTVYGHPLALTLHFQSYCDKVTISMAVDEDVIPDPHRLCNDLEESINIIKVAVLKTACPKNVV</sequence>
<dbReference type="InterPro" id="IPR009721">
    <property type="entry name" value="O-acyltransferase_WSD1_C"/>
</dbReference>
<dbReference type="EMBL" id="JAVXUP010000033">
    <property type="protein sequence ID" value="KAK3041504.1"/>
    <property type="molecule type" value="Genomic_DNA"/>
</dbReference>